<sequence>MFGSDLNLALPTKSTQRGVSVVVKKKRNFELPIQRKRTVPLGTITEAWHVLRNCSPSSRKGPINERPRVYTVPIAIGKTMTAVNLDTGSSDFWVVSDLCKTTVCNSTNMPAYPSANVNLEGGSVVLSYGDSLTGTYAHGPVAQDIAAIAGLSMPQQVFAAISDTNNTGVTEGSNGIFGLGFPSGSRVQAAAINTKFNSSATTDDFVIGTADSGPLLSRITLSGSLEQPMFTVMLQRDVVDISGNNGAFTLGKLPDGIDNSSLTWVPVRLYKPEDGGLSPPTFAPNEVYPFRWEVPIEGVILDGQQLPASALSGTSATISALLDTGNSVIRGPADVVDSILKQVSSAFAANPKAAPTFSCSVPHNLAFQIGGKTFPVDPRDFMSQEIPRDATACIADNVVATDPPSRGALYSWSLGDPFFKSNLVAFYYGNLTYPSVDPPRIGFLSMVPNNADAIVQTIVSQAQANDGTFQSTSQVAPTNVCAKIGCQTIRVVRTLSREPTPPTPTTTTTKESSEIAPVPQKDVLSADIISGAPAELRHRVVRIYQPTRNTMQSGGAKGNRWRLDWDTLPGGGRWENPLMGWASSADYVQGTRLSFRSKEDAIHFAEKQGWDYYVQSPSPARIPPKNYSENFVYKPHKLRILRTK</sequence>
<protein>
    <submittedName>
        <fullName evidence="1">Aspartic peptidase domain-containing protein</fullName>
    </submittedName>
</protein>
<comment type="caution">
    <text evidence="1">The sequence shown here is derived from an EMBL/GenBank/DDBJ whole genome shotgun (WGS) entry which is preliminary data.</text>
</comment>
<reference evidence="1" key="1">
    <citation type="submission" date="2021-03" db="EMBL/GenBank/DDBJ databases">
        <title>Evolutionary priming and transition to the ectomycorrhizal habit in an iconic lineage of mushroom-forming fungi: is preadaptation a requirement?</title>
        <authorList>
            <consortium name="DOE Joint Genome Institute"/>
            <person name="Looney B.P."/>
            <person name="Miyauchi S."/>
            <person name="Morin E."/>
            <person name="Drula E."/>
            <person name="Courty P.E."/>
            <person name="Chicoki N."/>
            <person name="Fauchery L."/>
            <person name="Kohler A."/>
            <person name="Kuo A."/>
            <person name="LaButti K."/>
            <person name="Pangilinan J."/>
            <person name="Lipzen A."/>
            <person name="Riley R."/>
            <person name="Andreopoulos W."/>
            <person name="He G."/>
            <person name="Johnson J."/>
            <person name="Barry K.W."/>
            <person name="Grigoriev I.V."/>
            <person name="Nagy L."/>
            <person name="Hibbett D."/>
            <person name="Henrissat B."/>
            <person name="Matheny P.B."/>
            <person name="Labbe J."/>
            <person name="Martin A.F."/>
        </authorList>
    </citation>
    <scope>NUCLEOTIDE SEQUENCE</scope>
    <source>
        <strain evidence="1">BPL698</strain>
    </source>
</reference>
<evidence type="ECO:0000313" key="2">
    <source>
        <dbReference type="Proteomes" id="UP001207468"/>
    </source>
</evidence>
<dbReference type="EMBL" id="JAGFNK010000077">
    <property type="protein sequence ID" value="KAI9508888.1"/>
    <property type="molecule type" value="Genomic_DNA"/>
</dbReference>
<evidence type="ECO:0000313" key="1">
    <source>
        <dbReference type="EMBL" id="KAI9508888.1"/>
    </source>
</evidence>
<organism evidence="1 2">
    <name type="scientific">Russula earlei</name>
    <dbReference type="NCBI Taxonomy" id="71964"/>
    <lineage>
        <taxon>Eukaryota</taxon>
        <taxon>Fungi</taxon>
        <taxon>Dikarya</taxon>
        <taxon>Basidiomycota</taxon>
        <taxon>Agaricomycotina</taxon>
        <taxon>Agaricomycetes</taxon>
        <taxon>Russulales</taxon>
        <taxon>Russulaceae</taxon>
        <taxon>Russula</taxon>
    </lineage>
</organism>
<name>A0ACC0UB91_9AGAM</name>
<dbReference type="Proteomes" id="UP001207468">
    <property type="component" value="Unassembled WGS sequence"/>
</dbReference>
<proteinExistence type="predicted"/>
<gene>
    <name evidence="1" type="ORF">F5148DRAFT_1367547</name>
</gene>
<keyword evidence="2" id="KW-1185">Reference proteome</keyword>
<accession>A0ACC0UB91</accession>